<dbReference type="Proteomes" id="UP000574067">
    <property type="component" value="Unassembled WGS sequence"/>
</dbReference>
<feature type="chain" id="PRO_5032554310" evidence="1">
    <location>
        <begin position="30"/>
        <end position="218"/>
    </location>
</feature>
<dbReference type="EMBL" id="JABBFW010000007">
    <property type="protein sequence ID" value="NML15798.1"/>
    <property type="molecule type" value="Genomic_DNA"/>
</dbReference>
<keyword evidence="3" id="KW-1185">Reference proteome</keyword>
<protein>
    <submittedName>
        <fullName evidence="2">Uncharacterized protein</fullName>
    </submittedName>
</protein>
<evidence type="ECO:0000313" key="2">
    <source>
        <dbReference type="EMBL" id="NML15798.1"/>
    </source>
</evidence>
<organism evidence="2 3">
    <name type="scientific">Azohydromonas caseinilytica</name>
    <dbReference type="NCBI Taxonomy" id="2728836"/>
    <lineage>
        <taxon>Bacteria</taxon>
        <taxon>Pseudomonadati</taxon>
        <taxon>Pseudomonadota</taxon>
        <taxon>Betaproteobacteria</taxon>
        <taxon>Burkholderiales</taxon>
        <taxon>Sphaerotilaceae</taxon>
        <taxon>Azohydromonas</taxon>
    </lineage>
</organism>
<dbReference type="RefSeq" id="WP_169160699.1">
    <property type="nucleotide sequence ID" value="NZ_JABBFW010000007.1"/>
</dbReference>
<proteinExistence type="predicted"/>
<evidence type="ECO:0000256" key="1">
    <source>
        <dbReference type="SAM" id="SignalP"/>
    </source>
</evidence>
<dbReference type="PROSITE" id="PS51318">
    <property type="entry name" value="TAT"/>
    <property type="match status" value="1"/>
</dbReference>
<dbReference type="InterPro" id="IPR006311">
    <property type="entry name" value="TAT_signal"/>
</dbReference>
<sequence length="218" mass="23524">MNRFAFSPRRTALAAGLLAAAAVSTSALANEQEAAAAGWDDPVVFNMVRSPGLKDAPNCARWAKGRVSIQKMGGVEEMTVKVQGLPPNTDFAFFVLQVPNFPFGMGWYQGEIRTDWQGKGQQKFVGRFNQETFSLAIGNPAPAPSVHPHSPFPDATTNPLTPPLHQFHLGMWFNKAADAQKAGCPGNVTPFSGEHDAGIQVLNTSNFPDHAGPLRRVK</sequence>
<keyword evidence="1" id="KW-0732">Signal</keyword>
<comment type="caution">
    <text evidence="2">The sequence shown here is derived from an EMBL/GenBank/DDBJ whole genome shotgun (WGS) entry which is preliminary data.</text>
</comment>
<name>A0A848F972_9BURK</name>
<gene>
    <name evidence="2" type="ORF">HHL10_12530</name>
</gene>
<accession>A0A848F972</accession>
<feature type="signal peptide" evidence="1">
    <location>
        <begin position="1"/>
        <end position="29"/>
    </location>
</feature>
<reference evidence="2 3" key="1">
    <citation type="submission" date="2020-04" db="EMBL/GenBank/DDBJ databases">
        <title>Azohydromonas sp. isolated from soil.</title>
        <authorList>
            <person name="Dahal R.H."/>
        </authorList>
    </citation>
    <scope>NUCLEOTIDE SEQUENCE [LARGE SCALE GENOMIC DNA]</scope>
    <source>
        <strain evidence="2 3">G-1-1-14</strain>
    </source>
</reference>
<dbReference type="AlphaFoldDB" id="A0A848F972"/>
<evidence type="ECO:0000313" key="3">
    <source>
        <dbReference type="Proteomes" id="UP000574067"/>
    </source>
</evidence>